<comment type="caution">
    <text evidence="1">The sequence shown here is derived from an EMBL/GenBank/DDBJ whole genome shotgun (WGS) entry which is preliminary data.</text>
</comment>
<keyword evidence="2" id="KW-1185">Reference proteome</keyword>
<reference evidence="1 2" key="1">
    <citation type="journal article" date="2020" name="Cell">
        <title>Large-Scale Comparative Analyses of Tick Genomes Elucidate Their Genetic Diversity and Vector Capacities.</title>
        <authorList>
            <consortium name="Tick Genome and Microbiome Consortium (TIGMIC)"/>
            <person name="Jia N."/>
            <person name="Wang J."/>
            <person name="Shi W."/>
            <person name="Du L."/>
            <person name="Sun Y."/>
            <person name="Zhan W."/>
            <person name="Jiang J.F."/>
            <person name="Wang Q."/>
            <person name="Zhang B."/>
            <person name="Ji P."/>
            <person name="Bell-Sakyi L."/>
            <person name="Cui X.M."/>
            <person name="Yuan T.T."/>
            <person name="Jiang B.G."/>
            <person name="Yang W.F."/>
            <person name="Lam T.T."/>
            <person name="Chang Q.C."/>
            <person name="Ding S.J."/>
            <person name="Wang X.J."/>
            <person name="Zhu J.G."/>
            <person name="Ruan X.D."/>
            <person name="Zhao L."/>
            <person name="Wei J.T."/>
            <person name="Ye R.Z."/>
            <person name="Que T.C."/>
            <person name="Du C.H."/>
            <person name="Zhou Y.H."/>
            <person name="Cheng J.X."/>
            <person name="Dai P.F."/>
            <person name="Guo W.B."/>
            <person name="Han X.H."/>
            <person name="Huang E.J."/>
            <person name="Li L.F."/>
            <person name="Wei W."/>
            <person name="Gao Y.C."/>
            <person name="Liu J.Z."/>
            <person name="Shao H.Z."/>
            <person name="Wang X."/>
            <person name="Wang C.C."/>
            <person name="Yang T.C."/>
            <person name="Huo Q.B."/>
            <person name="Li W."/>
            <person name="Chen H.Y."/>
            <person name="Chen S.E."/>
            <person name="Zhou L.G."/>
            <person name="Ni X.B."/>
            <person name="Tian J.H."/>
            <person name="Sheng Y."/>
            <person name="Liu T."/>
            <person name="Pan Y.S."/>
            <person name="Xia L.Y."/>
            <person name="Li J."/>
            <person name="Zhao F."/>
            <person name="Cao W.C."/>
        </authorList>
    </citation>
    <scope>NUCLEOTIDE SEQUENCE [LARGE SCALE GENOMIC DNA]</scope>
    <source>
        <strain evidence="1">Iper-2018</strain>
    </source>
</reference>
<evidence type="ECO:0000313" key="1">
    <source>
        <dbReference type="EMBL" id="KAG0427500.1"/>
    </source>
</evidence>
<name>A0AC60Q3B3_IXOPE</name>
<evidence type="ECO:0000313" key="2">
    <source>
        <dbReference type="Proteomes" id="UP000805193"/>
    </source>
</evidence>
<accession>A0AC60Q3B3</accession>
<dbReference type="Proteomes" id="UP000805193">
    <property type="component" value="Unassembled WGS sequence"/>
</dbReference>
<gene>
    <name evidence="1" type="ORF">HPB47_025452</name>
</gene>
<dbReference type="EMBL" id="JABSTQ010009620">
    <property type="protein sequence ID" value="KAG0427500.1"/>
    <property type="molecule type" value="Genomic_DNA"/>
</dbReference>
<proteinExistence type="predicted"/>
<sequence length="176" mass="19173">MQRCAVDADIPPPRKQLLLQFTTDNELQDYHDMSTYSHLFNIPVLLAKLADSDNTSSSDDDDEGRVYEAKFTELFDAPCTVPKVKAYVSIVRTYSDKVVSKESSSAWGSMTVSVLLSHSRIRSAAVAVKSGSNGSFSSVQDQARSRSAKTPASQNARARTSSTGKTSRSVEETTVP</sequence>
<organism evidence="1 2">
    <name type="scientific">Ixodes persulcatus</name>
    <name type="common">Taiga tick</name>
    <dbReference type="NCBI Taxonomy" id="34615"/>
    <lineage>
        <taxon>Eukaryota</taxon>
        <taxon>Metazoa</taxon>
        <taxon>Ecdysozoa</taxon>
        <taxon>Arthropoda</taxon>
        <taxon>Chelicerata</taxon>
        <taxon>Arachnida</taxon>
        <taxon>Acari</taxon>
        <taxon>Parasitiformes</taxon>
        <taxon>Ixodida</taxon>
        <taxon>Ixodoidea</taxon>
        <taxon>Ixodidae</taxon>
        <taxon>Ixodinae</taxon>
        <taxon>Ixodes</taxon>
    </lineage>
</organism>
<protein>
    <submittedName>
        <fullName evidence="1">Uncharacterized protein</fullName>
    </submittedName>
</protein>